<evidence type="ECO:0000256" key="4">
    <source>
        <dbReference type="ARBA" id="ARBA00022525"/>
    </source>
</evidence>
<sequence>MEWMDALSNKEKMAGRFLTTWSTLIPLLPLETREKLKAQFENTMFLGMWYGVIAASNCPVFNVMKKDMTMPIIVYAKVDNNMKCSVAFKTPQGCQQMDSIMETVASGHYKHKSVHGDNEVMVMKTDYTSFAMEYTKTVHEGEACITLKLYGRTKELPMMIKKEFMHGIHTMGLKDEDVVTLPGG</sequence>
<keyword evidence="11" id="KW-1185">Reference proteome</keyword>
<comment type="similarity">
    <text evidence="2">Belongs to the calycin superfamily. Lipocalin family.</text>
</comment>
<gene>
    <name evidence="10" type="ORF">RIMI_LOCUS9275130</name>
</gene>
<dbReference type="PRINTS" id="PR00179">
    <property type="entry name" value="LIPOCALIN"/>
</dbReference>
<comment type="subcellular location">
    <subcellularLocation>
        <location evidence="1">Secreted</location>
    </subcellularLocation>
</comment>
<dbReference type="PANTHER" id="PTHR11430">
    <property type="entry name" value="LIPOCALIN"/>
    <property type="match status" value="1"/>
</dbReference>
<protein>
    <recommendedName>
        <fullName evidence="9">Lipocalin/cytosolic fatty-acid binding domain-containing protein</fullName>
    </recommendedName>
</protein>
<keyword evidence="8" id="KW-0472">Membrane</keyword>
<evidence type="ECO:0000256" key="5">
    <source>
        <dbReference type="ARBA" id="ARBA00022729"/>
    </source>
</evidence>
<feature type="transmembrane region" description="Helical" evidence="8">
    <location>
        <begin position="43"/>
        <end position="63"/>
    </location>
</feature>
<dbReference type="Proteomes" id="UP001176940">
    <property type="component" value="Unassembled WGS sequence"/>
</dbReference>
<keyword evidence="8" id="KW-1133">Transmembrane helix</keyword>
<name>A0ABN9LHG7_9NEOB</name>
<evidence type="ECO:0000256" key="2">
    <source>
        <dbReference type="ARBA" id="ARBA00006889"/>
    </source>
</evidence>
<dbReference type="InterPro" id="IPR003087">
    <property type="entry name" value="LCN2/LCN12"/>
</dbReference>
<keyword evidence="8" id="KW-0812">Transmembrane</keyword>
<dbReference type="Pfam" id="PF00061">
    <property type="entry name" value="Lipocalin"/>
    <property type="match status" value="1"/>
</dbReference>
<dbReference type="Gene3D" id="2.40.128.20">
    <property type="match status" value="1"/>
</dbReference>
<keyword evidence="3" id="KW-0813">Transport</keyword>
<dbReference type="SUPFAM" id="SSF50814">
    <property type="entry name" value="Lipocalins"/>
    <property type="match status" value="1"/>
</dbReference>
<keyword evidence="4" id="KW-0964">Secreted</keyword>
<evidence type="ECO:0000313" key="11">
    <source>
        <dbReference type="Proteomes" id="UP001176940"/>
    </source>
</evidence>
<organism evidence="10 11">
    <name type="scientific">Ranitomeya imitator</name>
    <name type="common">mimic poison frog</name>
    <dbReference type="NCBI Taxonomy" id="111125"/>
    <lineage>
        <taxon>Eukaryota</taxon>
        <taxon>Metazoa</taxon>
        <taxon>Chordata</taxon>
        <taxon>Craniata</taxon>
        <taxon>Vertebrata</taxon>
        <taxon>Euteleostomi</taxon>
        <taxon>Amphibia</taxon>
        <taxon>Batrachia</taxon>
        <taxon>Anura</taxon>
        <taxon>Neobatrachia</taxon>
        <taxon>Hyloidea</taxon>
        <taxon>Dendrobatidae</taxon>
        <taxon>Dendrobatinae</taxon>
        <taxon>Ranitomeya</taxon>
    </lineage>
</organism>
<dbReference type="InterPro" id="IPR002345">
    <property type="entry name" value="Lipocalin"/>
</dbReference>
<dbReference type="PRINTS" id="PR01275">
    <property type="entry name" value="NGELATINASE"/>
</dbReference>
<dbReference type="EMBL" id="CAUEEQ010019077">
    <property type="protein sequence ID" value="CAJ0941566.1"/>
    <property type="molecule type" value="Genomic_DNA"/>
</dbReference>
<evidence type="ECO:0000259" key="9">
    <source>
        <dbReference type="Pfam" id="PF00061"/>
    </source>
</evidence>
<accession>A0ABN9LHG7</accession>
<evidence type="ECO:0000313" key="10">
    <source>
        <dbReference type="EMBL" id="CAJ0941566.1"/>
    </source>
</evidence>
<dbReference type="InterPro" id="IPR012674">
    <property type="entry name" value="Calycin"/>
</dbReference>
<evidence type="ECO:0000256" key="3">
    <source>
        <dbReference type="ARBA" id="ARBA00022448"/>
    </source>
</evidence>
<comment type="caution">
    <text evidence="10">The sequence shown here is derived from an EMBL/GenBank/DDBJ whole genome shotgun (WGS) entry which is preliminary data.</text>
</comment>
<keyword evidence="5" id="KW-0732">Signal</keyword>
<proteinExistence type="inferred from homology"/>
<keyword evidence="7" id="KW-0325">Glycoprotein</keyword>
<feature type="domain" description="Lipocalin/cytosolic fatty-acid binding" evidence="9">
    <location>
        <begin position="47"/>
        <end position="181"/>
    </location>
</feature>
<evidence type="ECO:0000256" key="7">
    <source>
        <dbReference type="ARBA" id="ARBA00023180"/>
    </source>
</evidence>
<feature type="non-terminal residue" evidence="10">
    <location>
        <position position="184"/>
    </location>
</feature>
<evidence type="ECO:0000256" key="1">
    <source>
        <dbReference type="ARBA" id="ARBA00004613"/>
    </source>
</evidence>
<evidence type="ECO:0000256" key="6">
    <source>
        <dbReference type="ARBA" id="ARBA00023157"/>
    </source>
</evidence>
<keyword evidence="6" id="KW-1015">Disulfide bond</keyword>
<dbReference type="PANTHER" id="PTHR11430:SF77">
    <property type="entry name" value="LIPOCALIN-LIKE 1 PROTEIN"/>
    <property type="match status" value="1"/>
</dbReference>
<evidence type="ECO:0000256" key="8">
    <source>
        <dbReference type="SAM" id="Phobius"/>
    </source>
</evidence>
<dbReference type="InterPro" id="IPR000566">
    <property type="entry name" value="Lipocln_cytosolic_FA-bd_dom"/>
</dbReference>
<reference evidence="10" key="1">
    <citation type="submission" date="2023-07" db="EMBL/GenBank/DDBJ databases">
        <authorList>
            <person name="Stuckert A."/>
        </authorList>
    </citation>
    <scope>NUCLEOTIDE SEQUENCE</scope>
</reference>